<protein>
    <submittedName>
        <fullName evidence="2">Uncharacterized protein</fullName>
    </submittedName>
</protein>
<dbReference type="Proteomes" id="UP000318017">
    <property type="component" value="Chromosome"/>
</dbReference>
<accession>A0A518GE20</accession>
<dbReference type="OrthoDB" id="9991339at2"/>
<proteinExistence type="predicted"/>
<feature type="region of interest" description="Disordered" evidence="1">
    <location>
        <begin position="1"/>
        <end position="20"/>
    </location>
</feature>
<reference evidence="2 3" key="1">
    <citation type="submission" date="2019-02" db="EMBL/GenBank/DDBJ databases">
        <title>Deep-cultivation of Planctomycetes and their phenomic and genomic characterization uncovers novel biology.</title>
        <authorList>
            <person name="Wiegand S."/>
            <person name="Jogler M."/>
            <person name="Boedeker C."/>
            <person name="Pinto D."/>
            <person name="Vollmers J."/>
            <person name="Rivas-Marin E."/>
            <person name="Kohn T."/>
            <person name="Peeters S.H."/>
            <person name="Heuer A."/>
            <person name="Rast P."/>
            <person name="Oberbeckmann S."/>
            <person name="Bunk B."/>
            <person name="Jeske O."/>
            <person name="Meyerdierks A."/>
            <person name="Storesund J.E."/>
            <person name="Kallscheuer N."/>
            <person name="Luecker S."/>
            <person name="Lage O.M."/>
            <person name="Pohl T."/>
            <person name="Merkel B.J."/>
            <person name="Hornburger P."/>
            <person name="Mueller R.-W."/>
            <person name="Bruemmer F."/>
            <person name="Labrenz M."/>
            <person name="Spormann A.M."/>
            <person name="Op den Camp H."/>
            <person name="Overmann J."/>
            <person name="Amann R."/>
            <person name="Jetten M.S.M."/>
            <person name="Mascher T."/>
            <person name="Medema M.H."/>
            <person name="Devos D.P."/>
            <person name="Kaster A.-K."/>
            <person name="Ovreas L."/>
            <person name="Rohde M."/>
            <person name="Galperin M.Y."/>
            <person name="Jogler C."/>
        </authorList>
    </citation>
    <scope>NUCLEOTIDE SEQUENCE [LARGE SCALE GENOMIC DNA]</scope>
    <source>
        <strain evidence="2 3">Q31a</strain>
    </source>
</reference>
<name>A0A518GE20_9BACT</name>
<evidence type="ECO:0000313" key="3">
    <source>
        <dbReference type="Proteomes" id="UP000318017"/>
    </source>
</evidence>
<sequence length="117" mass="13127">METRSQLNETNPQTGSQPVGEKLTCDLHLDRVRAASWQILLAAQVRSGSTENSLLLQFAEQLEDACWLAHWKREDVVMSLDIAMVPELISQLLTIQSEQQGADQEIVADMLSKLAHR</sequence>
<dbReference type="RefSeq" id="WP_145083328.1">
    <property type="nucleotide sequence ID" value="NZ_CP036298.1"/>
</dbReference>
<keyword evidence="3" id="KW-1185">Reference proteome</keyword>
<dbReference type="EMBL" id="CP036298">
    <property type="protein sequence ID" value="QDV26845.1"/>
    <property type="molecule type" value="Genomic_DNA"/>
</dbReference>
<gene>
    <name evidence="2" type="ORF">Q31a_52240</name>
</gene>
<dbReference type="AlphaFoldDB" id="A0A518GE20"/>
<organism evidence="2 3">
    <name type="scientific">Aureliella helgolandensis</name>
    <dbReference type="NCBI Taxonomy" id="2527968"/>
    <lineage>
        <taxon>Bacteria</taxon>
        <taxon>Pseudomonadati</taxon>
        <taxon>Planctomycetota</taxon>
        <taxon>Planctomycetia</taxon>
        <taxon>Pirellulales</taxon>
        <taxon>Pirellulaceae</taxon>
        <taxon>Aureliella</taxon>
    </lineage>
</organism>
<feature type="compositionally biased region" description="Polar residues" evidence="1">
    <location>
        <begin position="1"/>
        <end position="17"/>
    </location>
</feature>
<dbReference type="KEGG" id="ahel:Q31a_52240"/>
<evidence type="ECO:0000256" key="1">
    <source>
        <dbReference type="SAM" id="MobiDB-lite"/>
    </source>
</evidence>
<evidence type="ECO:0000313" key="2">
    <source>
        <dbReference type="EMBL" id="QDV26845.1"/>
    </source>
</evidence>